<protein>
    <submittedName>
        <fullName evidence="1">Uncharacterized protein</fullName>
    </submittedName>
</protein>
<proteinExistence type="predicted"/>
<sequence length="56" mass="5977">MFINTPESASEARTRLFGNANTYGPKKDLTNPGTGGKPDDGGVCMIVYTRKVVGGW</sequence>
<organism evidence="1 2">
    <name type="scientific">Rhodofomes roseus</name>
    <dbReference type="NCBI Taxonomy" id="34475"/>
    <lineage>
        <taxon>Eukaryota</taxon>
        <taxon>Fungi</taxon>
        <taxon>Dikarya</taxon>
        <taxon>Basidiomycota</taxon>
        <taxon>Agaricomycotina</taxon>
        <taxon>Agaricomycetes</taxon>
        <taxon>Polyporales</taxon>
        <taxon>Rhodofomes</taxon>
    </lineage>
</organism>
<evidence type="ECO:0000313" key="1">
    <source>
        <dbReference type="EMBL" id="TFY68466.1"/>
    </source>
</evidence>
<accession>A0A4Y9Z0Y3</accession>
<evidence type="ECO:0000313" key="2">
    <source>
        <dbReference type="Proteomes" id="UP000298390"/>
    </source>
</evidence>
<reference evidence="1 2" key="1">
    <citation type="submission" date="2019-01" db="EMBL/GenBank/DDBJ databases">
        <title>Genome sequencing of the rare red list fungi Fomitopsis rosea.</title>
        <authorList>
            <person name="Buettner E."/>
            <person name="Kellner H."/>
        </authorList>
    </citation>
    <scope>NUCLEOTIDE SEQUENCE [LARGE SCALE GENOMIC DNA]</scope>
    <source>
        <strain evidence="1 2">DSM 105464</strain>
    </source>
</reference>
<dbReference type="AlphaFoldDB" id="A0A4Y9Z0Y3"/>
<comment type="caution">
    <text evidence="1">The sequence shown here is derived from an EMBL/GenBank/DDBJ whole genome shotgun (WGS) entry which is preliminary data.</text>
</comment>
<name>A0A4Y9Z0Y3_9APHY</name>
<dbReference type="EMBL" id="SEKV01000030">
    <property type="protein sequence ID" value="TFY68466.1"/>
    <property type="molecule type" value="Genomic_DNA"/>
</dbReference>
<gene>
    <name evidence="1" type="ORF">EVJ58_g1006</name>
</gene>
<dbReference type="Proteomes" id="UP000298390">
    <property type="component" value="Unassembled WGS sequence"/>
</dbReference>